<feature type="region of interest" description="Disordered" evidence="1">
    <location>
        <begin position="27"/>
        <end position="73"/>
    </location>
</feature>
<evidence type="ECO:0000313" key="2">
    <source>
        <dbReference type="EMBL" id="MFC7127872.1"/>
    </source>
</evidence>
<dbReference type="RefSeq" id="WP_390242111.1">
    <property type="nucleotide sequence ID" value="NZ_JBHTAB010000001.1"/>
</dbReference>
<name>A0ABD5XDC1_9EURY</name>
<dbReference type="EMBL" id="JBHTAB010000001">
    <property type="protein sequence ID" value="MFC7127872.1"/>
    <property type="molecule type" value="Genomic_DNA"/>
</dbReference>
<evidence type="ECO:0000313" key="3">
    <source>
        <dbReference type="Proteomes" id="UP001596460"/>
    </source>
</evidence>
<accession>A0ABD5XDC1</accession>
<reference evidence="2 3" key="1">
    <citation type="journal article" date="2019" name="Int. J. Syst. Evol. Microbiol.">
        <title>The Global Catalogue of Microorganisms (GCM) 10K type strain sequencing project: providing services to taxonomists for standard genome sequencing and annotation.</title>
        <authorList>
            <consortium name="The Broad Institute Genomics Platform"/>
            <consortium name="The Broad Institute Genome Sequencing Center for Infectious Disease"/>
            <person name="Wu L."/>
            <person name="Ma J."/>
        </authorList>
    </citation>
    <scope>NUCLEOTIDE SEQUENCE [LARGE SCALE GENOMIC DNA]</scope>
    <source>
        <strain evidence="2 3">DSM 26526</strain>
    </source>
</reference>
<keyword evidence="3" id="KW-1185">Reference proteome</keyword>
<protein>
    <submittedName>
        <fullName evidence="2">Uncharacterized protein</fullName>
    </submittedName>
</protein>
<dbReference type="AlphaFoldDB" id="A0ABD5XDC1"/>
<proteinExistence type="predicted"/>
<dbReference type="Proteomes" id="UP001596460">
    <property type="component" value="Unassembled WGS sequence"/>
</dbReference>
<sequence>MDVTEGESTSRRVLYINDERLLVLTKTRSEPTAAQADSPESVDSESTFRPFRTLSGRFSPPDSDTEPPFRAGS</sequence>
<gene>
    <name evidence="2" type="ORF">ACFQI8_00460</name>
</gene>
<evidence type="ECO:0000256" key="1">
    <source>
        <dbReference type="SAM" id="MobiDB-lite"/>
    </source>
</evidence>
<comment type="caution">
    <text evidence="2">The sequence shown here is derived from an EMBL/GenBank/DDBJ whole genome shotgun (WGS) entry which is preliminary data.</text>
</comment>
<organism evidence="2 3">
    <name type="scientific">Haloferax chudinovii</name>
    <dbReference type="NCBI Taxonomy" id="1109010"/>
    <lineage>
        <taxon>Archaea</taxon>
        <taxon>Methanobacteriati</taxon>
        <taxon>Methanobacteriota</taxon>
        <taxon>Stenosarchaea group</taxon>
        <taxon>Halobacteria</taxon>
        <taxon>Halobacteriales</taxon>
        <taxon>Haloferacaceae</taxon>
        <taxon>Haloferax</taxon>
    </lineage>
</organism>